<evidence type="ECO:0000313" key="2">
    <source>
        <dbReference type="Proteomes" id="UP001362999"/>
    </source>
</evidence>
<gene>
    <name evidence="1" type="ORF">R3P38DRAFT_478564</name>
</gene>
<reference evidence="1 2" key="1">
    <citation type="journal article" date="2024" name="J Genomics">
        <title>Draft genome sequencing and assembly of Favolaschia claudopus CIRM-BRFM 2984 isolated from oak limbs.</title>
        <authorList>
            <person name="Navarro D."/>
            <person name="Drula E."/>
            <person name="Chaduli D."/>
            <person name="Cazenave R."/>
            <person name="Ahrendt S."/>
            <person name="Wang J."/>
            <person name="Lipzen A."/>
            <person name="Daum C."/>
            <person name="Barry K."/>
            <person name="Grigoriev I.V."/>
            <person name="Favel A."/>
            <person name="Rosso M.N."/>
            <person name="Martin F."/>
        </authorList>
    </citation>
    <scope>NUCLEOTIDE SEQUENCE [LARGE SCALE GENOMIC DNA]</scope>
    <source>
        <strain evidence="1 2">CIRM-BRFM 2984</strain>
    </source>
</reference>
<keyword evidence="2" id="KW-1185">Reference proteome</keyword>
<organism evidence="1 2">
    <name type="scientific">Favolaschia claudopus</name>
    <dbReference type="NCBI Taxonomy" id="2862362"/>
    <lineage>
        <taxon>Eukaryota</taxon>
        <taxon>Fungi</taxon>
        <taxon>Dikarya</taxon>
        <taxon>Basidiomycota</taxon>
        <taxon>Agaricomycotina</taxon>
        <taxon>Agaricomycetes</taxon>
        <taxon>Agaricomycetidae</taxon>
        <taxon>Agaricales</taxon>
        <taxon>Marasmiineae</taxon>
        <taxon>Mycenaceae</taxon>
        <taxon>Favolaschia</taxon>
    </lineage>
</organism>
<protein>
    <submittedName>
        <fullName evidence="1">Uncharacterized protein</fullName>
    </submittedName>
</protein>
<dbReference type="Proteomes" id="UP001362999">
    <property type="component" value="Unassembled WGS sequence"/>
</dbReference>
<dbReference type="EMBL" id="JAWWNJ010000016">
    <property type="protein sequence ID" value="KAK7039475.1"/>
    <property type="molecule type" value="Genomic_DNA"/>
</dbReference>
<sequence>MPSVTREQVGGVGGAGGYGEGIHFSAPLVSLDNSSKNKVPEISLANFCSKYRIDDDTHALLAYNEFNPVNSIFEIDEAVFINDLCFKVGQIAELRWALRKMLAEEKIEITTSGESSTTDIFGGRGGDGGIGFQRGGEGGTGKPPKISAQDIFRFNEIASGIGGAGGASELPPPEVAKFLAAMQSTAGSRSRKDPILKGGQGGLGGYGSNIGGVGGIGGASQIPAVNVSLFAEISGGTGGGGGFSKVEGGRGGNGEGPDVPSHLVFIDDTTRRRIPHKTLAELGLNAPLRQLLEKNGFRTAGGLFEAYDSYFPPDQFKMGQIALIKSTLKRKFSIT</sequence>
<name>A0AAW0CJX1_9AGAR</name>
<accession>A0AAW0CJX1</accession>
<comment type="caution">
    <text evidence="1">The sequence shown here is derived from an EMBL/GenBank/DDBJ whole genome shotgun (WGS) entry which is preliminary data.</text>
</comment>
<dbReference type="AlphaFoldDB" id="A0AAW0CJX1"/>
<proteinExistence type="predicted"/>
<evidence type="ECO:0000313" key="1">
    <source>
        <dbReference type="EMBL" id="KAK7039475.1"/>
    </source>
</evidence>